<evidence type="ECO:0000256" key="1">
    <source>
        <dbReference type="ARBA" id="ARBA00008791"/>
    </source>
</evidence>
<reference evidence="3 4" key="1">
    <citation type="submission" date="2018-07" db="EMBL/GenBank/DDBJ databases">
        <title>Genomic Encyclopedia of Type Strains, Phase IV (KMG-IV): sequencing the most valuable type-strain genomes for metagenomic binning, comparative biology and taxonomic classification.</title>
        <authorList>
            <person name="Goeker M."/>
        </authorList>
    </citation>
    <scope>NUCLEOTIDE SEQUENCE [LARGE SCALE GENOMIC DNA]</scope>
    <source>
        <strain evidence="3 4">DSM 25281</strain>
    </source>
</reference>
<comment type="caution">
    <text evidence="3">The sequence shown here is derived from an EMBL/GenBank/DDBJ whole genome shotgun (WGS) entry which is preliminary data.</text>
</comment>
<evidence type="ECO:0000259" key="2">
    <source>
        <dbReference type="Pfam" id="PF00582"/>
    </source>
</evidence>
<accession>A0A370GWI5</accession>
<dbReference type="Gene3D" id="3.40.50.620">
    <property type="entry name" value="HUPs"/>
    <property type="match status" value="1"/>
</dbReference>
<keyword evidence="4" id="KW-1185">Reference proteome</keyword>
<organism evidence="3 4">
    <name type="scientific">Falsibacillus pallidus</name>
    <dbReference type="NCBI Taxonomy" id="493781"/>
    <lineage>
        <taxon>Bacteria</taxon>
        <taxon>Bacillati</taxon>
        <taxon>Bacillota</taxon>
        <taxon>Bacilli</taxon>
        <taxon>Bacillales</taxon>
        <taxon>Bacillaceae</taxon>
        <taxon>Falsibacillus</taxon>
    </lineage>
</organism>
<protein>
    <submittedName>
        <fullName evidence="3">Nucleotide-binding universal stress UspA family protein</fullName>
    </submittedName>
</protein>
<dbReference type="Proteomes" id="UP000255326">
    <property type="component" value="Unassembled WGS sequence"/>
</dbReference>
<evidence type="ECO:0000313" key="3">
    <source>
        <dbReference type="EMBL" id="RDI47911.1"/>
    </source>
</evidence>
<feature type="domain" description="UspA" evidence="2">
    <location>
        <begin position="1"/>
        <end position="168"/>
    </location>
</feature>
<sequence length="168" mass="18188">MISHIMVAYDGSDGSKKALEEAMAVYDRSGMQRFTVAHVFHETVSEVASEDKLANMDTMITPRVDGIYAAHMPLSQDEKVTQTHEVVHNSADQIVADARYAMETRGIHGDVEILEGSPAEALCEYAESSGVDLIVVGNSGHSGIKKFFVGSVSEKVVKHSHCPVLVAK</sequence>
<dbReference type="RefSeq" id="WP_114744109.1">
    <property type="nucleotide sequence ID" value="NZ_QQAY01000001.1"/>
</dbReference>
<dbReference type="AlphaFoldDB" id="A0A370GWI5"/>
<dbReference type="Pfam" id="PF00582">
    <property type="entry name" value="Usp"/>
    <property type="match status" value="1"/>
</dbReference>
<dbReference type="PANTHER" id="PTHR46268:SF6">
    <property type="entry name" value="UNIVERSAL STRESS PROTEIN UP12"/>
    <property type="match status" value="1"/>
</dbReference>
<gene>
    <name evidence="3" type="ORF">DFR59_101576</name>
</gene>
<dbReference type="EMBL" id="QQAY01000001">
    <property type="protein sequence ID" value="RDI47911.1"/>
    <property type="molecule type" value="Genomic_DNA"/>
</dbReference>
<dbReference type="InterPro" id="IPR014729">
    <property type="entry name" value="Rossmann-like_a/b/a_fold"/>
</dbReference>
<dbReference type="SUPFAM" id="SSF52402">
    <property type="entry name" value="Adenine nucleotide alpha hydrolases-like"/>
    <property type="match status" value="1"/>
</dbReference>
<dbReference type="OrthoDB" id="2426295at2"/>
<comment type="similarity">
    <text evidence="1">Belongs to the universal stress protein A family.</text>
</comment>
<dbReference type="InterPro" id="IPR006015">
    <property type="entry name" value="Universal_stress_UspA"/>
</dbReference>
<dbReference type="PANTHER" id="PTHR46268">
    <property type="entry name" value="STRESS RESPONSE PROTEIN NHAX"/>
    <property type="match status" value="1"/>
</dbReference>
<name>A0A370GWI5_9BACI</name>
<dbReference type="InterPro" id="IPR006016">
    <property type="entry name" value="UspA"/>
</dbReference>
<dbReference type="PRINTS" id="PR01438">
    <property type="entry name" value="UNVRSLSTRESS"/>
</dbReference>
<proteinExistence type="inferred from homology"/>
<evidence type="ECO:0000313" key="4">
    <source>
        <dbReference type="Proteomes" id="UP000255326"/>
    </source>
</evidence>
<dbReference type="CDD" id="cd00293">
    <property type="entry name" value="USP-like"/>
    <property type="match status" value="1"/>
</dbReference>